<dbReference type="ESTHER" id="rensm-a9ws98">
    <property type="family name" value="6_AlphaBeta_hydrolase"/>
</dbReference>
<dbReference type="GO" id="GO:0016020">
    <property type="term" value="C:membrane"/>
    <property type="evidence" value="ECO:0007669"/>
    <property type="project" value="TreeGrafter"/>
</dbReference>
<evidence type="ECO:0000259" key="1">
    <source>
        <dbReference type="Pfam" id="PF00561"/>
    </source>
</evidence>
<dbReference type="Proteomes" id="UP000002007">
    <property type="component" value="Chromosome"/>
</dbReference>
<dbReference type="eggNOG" id="COG2267">
    <property type="taxonomic scope" value="Bacteria"/>
</dbReference>
<dbReference type="SUPFAM" id="SSF53474">
    <property type="entry name" value="alpha/beta-Hydrolases"/>
    <property type="match status" value="1"/>
</dbReference>
<evidence type="ECO:0000313" key="3">
    <source>
        <dbReference type="Proteomes" id="UP000002007"/>
    </source>
</evidence>
<dbReference type="PANTHER" id="PTHR43798:SF33">
    <property type="entry name" value="HYDROLASE, PUTATIVE (AFU_ORTHOLOGUE AFUA_2G14860)-RELATED"/>
    <property type="match status" value="1"/>
</dbReference>
<dbReference type="InterPro" id="IPR000639">
    <property type="entry name" value="Epox_hydrolase-like"/>
</dbReference>
<dbReference type="EMBL" id="CP000910">
    <property type="protein sequence ID" value="ABY23686.1"/>
    <property type="molecule type" value="Genomic_DNA"/>
</dbReference>
<dbReference type="InterPro" id="IPR050266">
    <property type="entry name" value="AB_hydrolase_sf"/>
</dbReference>
<dbReference type="Gene3D" id="3.40.50.1820">
    <property type="entry name" value="alpha/beta hydrolase"/>
    <property type="match status" value="1"/>
</dbReference>
<organism evidence="2 3">
    <name type="scientific">Renibacterium salmoninarum (strain ATCC 33209 / DSM 20767 / JCM 11484 / NBRC 15589 / NCIMB 2235)</name>
    <dbReference type="NCBI Taxonomy" id="288705"/>
    <lineage>
        <taxon>Bacteria</taxon>
        <taxon>Bacillati</taxon>
        <taxon>Actinomycetota</taxon>
        <taxon>Actinomycetes</taxon>
        <taxon>Micrococcales</taxon>
        <taxon>Micrococcaceae</taxon>
        <taxon>Renibacterium</taxon>
    </lineage>
</organism>
<dbReference type="PANTHER" id="PTHR43798">
    <property type="entry name" value="MONOACYLGLYCEROL LIPASE"/>
    <property type="match status" value="1"/>
</dbReference>
<reference evidence="3" key="1">
    <citation type="journal article" date="2008" name="J. Bacteriol.">
        <title>Genome sequence of the fish pathogen Renibacterium salmoninarum suggests reductive evolution away from an environmental Arthrobacter ancestor.</title>
        <authorList>
            <person name="Wiens G.D."/>
            <person name="Rockey D.D."/>
            <person name="Wu Z."/>
            <person name="Chang J."/>
            <person name="Levy R."/>
            <person name="Crane S."/>
            <person name="Chen D.S."/>
            <person name="Capri G.R."/>
            <person name="Burnett J.R."/>
            <person name="Sudheesh P.S."/>
            <person name="Schipma M.J."/>
            <person name="Burd H."/>
            <person name="Bhattacharyya A."/>
            <person name="Rhodes L.D."/>
            <person name="Kaul R."/>
            <person name="Strom M.S."/>
        </authorList>
    </citation>
    <scope>NUCLEOTIDE SEQUENCE [LARGE SCALE GENOMIC DNA]</scope>
    <source>
        <strain evidence="3">ATCC 33209 / DSM 20767 / JCM 11484 / NBRC 15589 / NCIMB 2235</strain>
    </source>
</reference>
<proteinExistence type="predicted"/>
<dbReference type="InterPro" id="IPR000073">
    <property type="entry name" value="AB_hydrolase_1"/>
</dbReference>
<dbReference type="HOGENOM" id="CLU_020336_13_8_11"/>
<name>A9WS98_RENSM</name>
<sequence>MTPPGQSNRYLPRLADRVVERTLTLDGIDGHYWDYAPLTNEAPEDQRTMLVVHGFRGDHHGLERVVEQLPNLRIVMPDLPGFGVSNAFIDREHSVDSYARFVSTFLDALALDEQTVLLGHSFGSIVASHFAASHPNRVAQLILINPIAAPALEGPKGVLSKLAQFYYWAAAKLPEKLGQAILRSKAIVQVMSVTMAKAKEPELLSFIHSQHQAYFSVFSDRSMLLQAFKASISGNVRQVASALTLPTLLVAGEKDEIATLPAQRVLLGLLPDGKLSVIDGVGHLIHYETPELAATAIDSFLAEHPKAQPETK</sequence>
<keyword evidence="3" id="KW-1185">Reference proteome</keyword>
<dbReference type="STRING" id="288705.RSal33209_1953"/>
<dbReference type="InterPro" id="IPR029058">
    <property type="entry name" value="AB_hydrolase_fold"/>
</dbReference>
<dbReference type="RefSeq" id="WP_012245356.1">
    <property type="nucleotide sequence ID" value="NC_010168.1"/>
</dbReference>
<dbReference type="KEGG" id="rsa:RSal33209_1953"/>
<dbReference type="AlphaFoldDB" id="A9WS98"/>
<accession>A9WS98</accession>
<dbReference type="PRINTS" id="PR00412">
    <property type="entry name" value="EPOXHYDRLASE"/>
</dbReference>
<keyword evidence="2" id="KW-0378">Hydrolase</keyword>
<protein>
    <submittedName>
        <fullName evidence="2">Alpha/beta hydrolase fold protein</fullName>
    </submittedName>
</protein>
<evidence type="ECO:0000313" key="2">
    <source>
        <dbReference type="EMBL" id="ABY23686.1"/>
    </source>
</evidence>
<dbReference type="GO" id="GO:0016787">
    <property type="term" value="F:hydrolase activity"/>
    <property type="evidence" value="ECO:0007669"/>
    <property type="project" value="UniProtKB-KW"/>
</dbReference>
<feature type="domain" description="AB hydrolase-1" evidence="1">
    <location>
        <begin position="48"/>
        <end position="289"/>
    </location>
</feature>
<dbReference type="Pfam" id="PF00561">
    <property type="entry name" value="Abhydrolase_1"/>
    <property type="match status" value="1"/>
</dbReference>
<gene>
    <name evidence="2" type="ordered locus">RSal33209_1953</name>
</gene>
<dbReference type="PRINTS" id="PR00111">
    <property type="entry name" value="ABHYDROLASE"/>
</dbReference>